<dbReference type="EMBL" id="JADILV010000061">
    <property type="protein sequence ID" value="MBO8484228.1"/>
    <property type="molecule type" value="Genomic_DNA"/>
</dbReference>
<evidence type="ECO:0000313" key="2">
    <source>
        <dbReference type="EMBL" id="MBO8484228.1"/>
    </source>
</evidence>
<proteinExistence type="predicted"/>
<name>A0A940DSR6_9BACT</name>
<organism evidence="2 3">
    <name type="scientific">Candidatus Cryptobacteroides avicola</name>
    <dbReference type="NCBI Taxonomy" id="2840757"/>
    <lineage>
        <taxon>Bacteria</taxon>
        <taxon>Pseudomonadati</taxon>
        <taxon>Bacteroidota</taxon>
        <taxon>Bacteroidia</taxon>
        <taxon>Bacteroidales</taxon>
        <taxon>Candidatus Cryptobacteroides</taxon>
    </lineage>
</organism>
<dbReference type="AlphaFoldDB" id="A0A940DSR6"/>
<evidence type="ECO:0000313" key="3">
    <source>
        <dbReference type="Proteomes" id="UP000725002"/>
    </source>
</evidence>
<protein>
    <submittedName>
        <fullName evidence="2">DUF3575 domain-containing protein</fullName>
    </submittedName>
</protein>
<dbReference type="Proteomes" id="UP000725002">
    <property type="component" value="Unassembled WGS sequence"/>
</dbReference>
<gene>
    <name evidence="2" type="ORF">IAB75_08975</name>
</gene>
<feature type="chain" id="PRO_5036888917" evidence="1">
    <location>
        <begin position="22"/>
        <end position="186"/>
    </location>
</feature>
<dbReference type="InterPro" id="IPR021958">
    <property type="entry name" value="DUF3575"/>
</dbReference>
<reference evidence="2" key="2">
    <citation type="journal article" date="2021" name="PeerJ">
        <title>Extensive microbial diversity within the chicken gut microbiome revealed by metagenomics and culture.</title>
        <authorList>
            <person name="Gilroy R."/>
            <person name="Ravi A."/>
            <person name="Getino M."/>
            <person name="Pursley I."/>
            <person name="Horton D.L."/>
            <person name="Alikhan N.F."/>
            <person name="Baker D."/>
            <person name="Gharbi K."/>
            <person name="Hall N."/>
            <person name="Watson M."/>
            <person name="Adriaenssens E.M."/>
            <person name="Foster-Nyarko E."/>
            <person name="Jarju S."/>
            <person name="Secka A."/>
            <person name="Antonio M."/>
            <person name="Oren A."/>
            <person name="Chaudhuri R.R."/>
            <person name="La Ragione R."/>
            <person name="Hildebrand F."/>
            <person name="Pallen M.J."/>
        </authorList>
    </citation>
    <scope>NUCLEOTIDE SEQUENCE</scope>
    <source>
        <strain evidence="2">G3-8215</strain>
    </source>
</reference>
<evidence type="ECO:0000256" key="1">
    <source>
        <dbReference type="SAM" id="SignalP"/>
    </source>
</evidence>
<keyword evidence="1" id="KW-0732">Signal</keyword>
<sequence>MGKKTIAVILALTVAATAAHAQKWSISTNIIDYLNFGTLNVAGSAAVAKHWTVNVNTKFNPWTFNSKDGNIQRQNRQQAYSAGVRAYPWHIYSGWWFGSHLQYQEYNRGGILKRETEEGDAFGLGLEAGYSYMLHPHVNIEFGLGVWGGVKSYTRYSCPRCGLLTGSGTRFFLMPDSIAISIAYIF</sequence>
<dbReference type="Pfam" id="PF12099">
    <property type="entry name" value="DUF3575"/>
    <property type="match status" value="1"/>
</dbReference>
<accession>A0A940DSR6</accession>
<reference evidence="2" key="1">
    <citation type="submission" date="2020-10" db="EMBL/GenBank/DDBJ databases">
        <authorList>
            <person name="Gilroy R."/>
        </authorList>
    </citation>
    <scope>NUCLEOTIDE SEQUENCE</scope>
    <source>
        <strain evidence="2">G3-8215</strain>
    </source>
</reference>
<feature type="signal peptide" evidence="1">
    <location>
        <begin position="1"/>
        <end position="21"/>
    </location>
</feature>
<comment type="caution">
    <text evidence="2">The sequence shown here is derived from an EMBL/GenBank/DDBJ whole genome shotgun (WGS) entry which is preliminary data.</text>
</comment>